<dbReference type="EMBL" id="CP028490">
    <property type="protein sequence ID" value="AVX24135.1"/>
    <property type="molecule type" value="Genomic_DNA"/>
</dbReference>
<accession>A0A0P9IW20</accession>
<protein>
    <submittedName>
        <fullName evidence="1">Uncharacterized protein</fullName>
    </submittedName>
</protein>
<evidence type="ECO:0000313" key="2">
    <source>
        <dbReference type="Proteomes" id="UP000240475"/>
    </source>
</evidence>
<sequence length="122" mass="14242">MAYGLIIDFIYDVGEGVGEFLPDDEKAQFTPLSLDQIVKNYIDERNLLNVFFLKRQIKRYIKNHMTSEGLEYVAPPFGQETSFVEDYFDGDLHVFLTNVVSLLDKEYEVRVQNFLSKFTRQG</sequence>
<proteinExistence type="predicted"/>
<name>A0A0P9IW20_PSESX</name>
<dbReference type="AlphaFoldDB" id="A0A0P9IW20"/>
<dbReference type="RefSeq" id="WP_003421941.1">
    <property type="nucleotide sequence ID" value="NZ_CP028490.1"/>
</dbReference>
<reference evidence="1 2" key="1">
    <citation type="submission" date="2018-04" db="EMBL/GenBank/DDBJ databases">
        <authorList>
            <person name="Cha J.-S."/>
        </authorList>
    </citation>
    <scope>NUCLEOTIDE SEQUENCE [LARGE SCALE GENOMIC DNA]</scope>
    <source>
        <strain evidence="1 2">LMG5095</strain>
    </source>
</reference>
<dbReference type="Proteomes" id="UP000240475">
    <property type="component" value="Chromosome"/>
</dbReference>
<evidence type="ECO:0000313" key="1">
    <source>
        <dbReference type="EMBL" id="AVX24135.1"/>
    </source>
</evidence>
<organism evidence="1 2">
    <name type="scientific">Pseudomonas syringae pv. atrofaciens</name>
    <dbReference type="NCBI Taxonomy" id="192087"/>
    <lineage>
        <taxon>Bacteria</taxon>
        <taxon>Pseudomonadati</taxon>
        <taxon>Pseudomonadota</taxon>
        <taxon>Gammaproteobacteria</taxon>
        <taxon>Pseudomonadales</taxon>
        <taxon>Pseudomonadaceae</taxon>
        <taxon>Pseudomonas</taxon>
        <taxon>Pseudomonas syringae</taxon>
    </lineage>
</organism>
<gene>
    <name evidence="1" type="ORF">DA456_12400</name>
</gene>